<name>A0A9X7R393_PSEDE</name>
<organism evidence="2 3">
    <name type="scientific">Pseudomonas denitrificans</name>
    <dbReference type="NCBI Taxonomy" id="43306"/>
    <lineage>
        <taxon>Bacteria</taxon>
        <taxon>Pseudomonadati</taxon>
        <taxon>Pseudomonadota</taxon>
        <taxon>Gammaproteobacteria</taxon>
        <taxon>Pseudomonadales</taxon>
        <taxon>Pseudomonadaceae</taxon>
        <taxon>Halopseudomonas</taxon>
    </lineage>
</organism>
<dbReference type="OrthoDB" id="6997287at2"/>
<accession>A0A9X7R393</accession>
<feature type="compositionally biased region" description="Basic and acidic residues" evidence="1">
    <location>
        <begin position="149"/>
        <end position="160"/>
    </location>
</feature>
<protein>
    <submittedName>
        <fullName evidence="2">Uncharacterized protein</fullName>
    </submittedName>
</protein>
<dbReference type="AlphaFoldDB" id="A0A9X7R393"/>
<keyword evidence="3" id="KW-1185">Reference proteome</keyword>
<feature type="region of interest" description="Disordered" evidence="1">
    <location>
        <begin position="149"/>
        <end position="168"/>
    </location>
</feature>
<evidence type="ECO:0000256" key="1">
    <source>
        <dbReference type="SAM" id="MobiDB-lite"/>
    </source>
</evidence>
<dbReference type="RefSeq" id="WP_151186290.1">
    <property type="nucleotide sequence ID" value="NZ_CP043626.1"/>
</dbReference>
<reference evidence="2 3" key="1">
    <citation type="submission" date="2019-09" db="EMBL/GenBank/DDBJ databases">
        <title>Prosopis cineraria nodule microbiome.</title>
        <authorList>
            <person name="Chaluvadi S.R."/>
            <person name="Ali R."/>
            <person name="Wang X."/>
        </authorList>
    </citation>
    <scope>NUCLEOTIDE SEQUENCE [LARGE SCALE GENOMIC DNA]</scope>
    <source>
        <strain evidence="2 3">BG1</strain>
    </source>
</reference>
<proteinExistence type="predicted"/>
<evidence type="ECO:0000313" key="3">
    <source>
        <dbReference type="Proteomes" id="UP000326659"/>
    </source>
</evidence>
<sequence>MSKRKPNNMKARVERACRALLASNHVAVVNIDPSGRQGMVNWKNLKNIPPGQRIADAVCDFAHSWTIYLSAFCTDQRGQRYFKSVEIAPQGLYRSEHLTDTIEEHYKALIDECNPNHIVGSGWIAIPAAISLTEEQAVKVFEAVGAWKQTKEQPNGREDSSPAQSRAA</sequence>
<evidence type="ECO:0000313" key="2">
    <source>
        <dbReference type="EMBL" id="QEY70465.1"/>
    </source>
</evidence>
<gene>
    <name evidence="2" type="ORF">F1C79_01650</name>
</gene>
<dbReference type="KEGG" id="pden:F1C79_01650"/>
<dbReference type="Proteomes" id="UP000326659">
    <property type="component" value="Chromosome"/>
</dbReference>
<dbReference type="EMBL" id="CP043626">
    <property type="protein sequence ID" value="QEY70465.1"/>
    <property type="molecule type" value="Genomic_DNA"/>
</dbReference>